<dbReference type="VEuPathDB" id="FungiDB:T552_01869"/>
<keyword evidence="5" id="KW-0496">Mitochondrion</keyword>
<dbReference type="HAMAP" id="MF_00272">
    <property type="entry name" value="GcvH"/>
    <property type="match status" value="1"/>
</dbReference>
<evidence type="ECO:0000256" key="3">
    <source>
        <dbReference type="ARBA" id="ARBA00022946"/>
    </source>
</evidence>
<evidence type="ECO:0000313" key="7">
    <source>
        <dbReference type="EMBL" id="KTW28005.1"/>
    </source>
</evidence>
<comment type="subunit">
    <text evidence="5">The glycine cleavage system is composed of four proteins: P, T, L and H.</text>
</comment>
<comment type="cofactor">
    <cofactor evidence="5">
        <name>(R)-lipoate</name>
        <dbReference type="ChEBI" id="CHEBI:83088"/>
    </cofactor>
    <text evidence="5">Binds 1 lipoyl cofactor covalently.</text>
</comment>
<evidence type="ECO:0000256" key="2">
    <source>
        <dbReference type="ARBA" id="ARBA00022823"/>
    </source>
</evidence>
<dbReference type="CDD" id="cd06848">
    <property type="entry name" value="GCS_H"/>
    <property type="match status" value="1"/>
</dbReference>
<keyword evidence="3 5" id="KW-0809">Transit peptide</keyword>
<dbReference type="Pfam" id="PF01597">
    <property type="entry name" value="GCV_H"/>
    <property type="match status" value="1"/>
</dbReference>
<feature type="modified residue" description="N6-lipoyllysine" evidence="4">
    <location>
        <position position="96"/>
    </location>
</feature>
<dbReference type="GO" id="GO:0005960">
    <property type="term" value="C:glycine cleavage complex"/>
    <property type="evidence" value="ECO:0007669"/>
    <property type="project" value="UniProtKB-UniRule"/>
</dbReference>
<dbReference type="InterPro" id="IPR000089">
    <property type="entry name" value="Biotin_lipoyl"/>
</dbReference>
<evidence type="ECO:0000256" key="4">
    <source>
        <dbReference type="PIRSR" id="PIRSR617453-50"/>
    </source>
</evidence>
<sequence length="159" mass="18028">MFFFSKTLPYTLASKVFIHSVSFRQFRNFHFSRVYYAIKKYTKEHEWISLDDNGIGVVGITDYAQKALGDVVFLELPEPGLIFSKGDSIGVVESVKSASDIYAPLSGKIIESNDSLLKNPGLINKNAESDGWICKIKINDTDEFNVLMDVDDYKMYCNE</sequence>
<dbReference type="EMBL" id="LFVZ01000008">
    <property type="protein sequence ID" value="KTW28005.1"/>
    <property type="molecule type" value="Genomic_DNA"/>
</dbReference>
<dbReference type="PROSITE" id="PS00189">
    <property type="entry name" value="LIPOYL"/>
    <property type="match status" value="1"/>
</dbReference>
<evidence type="ECO:0000259" key="6">
    <source>
        <dbReference type="PROSITE" id="PS50968"/>
    </source>
</evidence>
<dbReference type="RefSeq" id="XP_018225714.1">
    <property type="nucleotide sequence ID" value="XM_018370432.1"/>
</dbReference>
<dbReference type="GO" id="GO:0019464">
    <property type="term" value="P:glycine decarboxylation via glycine cleavage system"/>
    <property type="evidence" value="ECO:0007669"/>
    <property type="project" value="UniProtKB-UniRule"/>
</dbReference>
<dbReference type="NCBIfam" id="TIGR00527">
    <property type="entry name" value="gcvH"/>
    <property type="match status" value="1"/>
</dbReference>
<organism evidence="7 8">
    <name type="scientific">Pneumocystis carinii (strain B80)</name>
    <name type="common">Rat pneumocystis pneumonia agent</name>
    <name type="synonym">Pneumocystis carinii f. sp. carinii</name>
    <dbReference type="NCBI Taxonomy" id="1408658"/>
    <lineage>
        <taxon>Eukaryota</taxon>
        <taxon>Fungi</taxon>
        <taxon>Dikarya</taxon>
        <taxon>Ascomycota</taxon>
        <taxon>Taphrinomycotina</taxon>
        <taxon>Pneumocystomycetes</taxon>
        <taxon>Pneumocystaceae</taxon>
        <taxon>Pneumocystis</taxon>
    </lineage>
</organism>
<protein>
    <recommendedName>
        <fullName evidence="5">Glycine cleavage system H protein</fullName>
    </recommendedName>
</protein>
<evidence type="ECO:0000313" key="8">
    <source>
        <dbReference type="Proteomes" id="UP000054454"/>
    </source>
</evidence>
<evidence type="ECO:0000256" key="1">
    <source>
        <dbReference type="ARBA" id="ARBA00009249"/>
    </source>
</evidence>
<reference evidence="8" key="1">
    <citation type="journal article" date="2016" name="Nat. Commun.">
        <title>Genome analysis of three Pneumocystis species reveals adaptation mechanisms to life exclusively in mammalian hosts.</title>
        <authorList>
            <person name="Ma L."/>
            <person name="Chen Z."/>
            <person name="Huang D.W."/>
            <person name="Kutty G."/>
            <person name="Ishihara M."/>
            <person name="Wang H."/>
            <person name="Abouelleil A."/>
            <person name="Bishop L."/>
            <person name="Davey E."/>
            <person name="Deng R."/>
            <person name="Deng X."/>
            <person name="Fan L."/>
            <person name="Fantoni G."/>
            <person name="Fitzgerald M."/>
            <person name="Gogineni E."/>
            <person name="Goldberg J.M."/>
            <person name="Handley G."/>
            <person name="Hu X."/>
            <person name="Huber C."/>
            <person name="Jiao X."/>
            <person name="Jones K."/>
            <person name="Levin J.Z."/>
            <person name="Liu Y."/>
            <person name="Macdonald P."/>
            <person name="Melnikov A."/>
            <person name="Raley C."/>
            <person name="Sassi M."/>
            <person name="Sherman B.T."/>
            <person name="Song X."/>
            <person name="Sykes S."/>
            <person name="Tran B."/>
            <person name="Walsh L."/>
            <person name="Xia Y."/>
            <person name="Yang J."/>
            <person name="Young S."/>
            <person name="Zeng Q."/>
            <person name="Zheng X."/>
            <person name="Stephens R."/>
            <person name="Nusbaum C."/>
            <person name="Birren B.W."/>
            <person name="Azadi P."/>
            <person name="Lempicki R.A."/>
            <person name="Cuomo C.A."/>
            <person name="Kovacs J.A."/>
        </authorList>
    </citation>
    <scope>NUCLEOTIDE SEQUENCE [LARGE SCALE GENOMIC DNA]</scope>
    <source>
        <strain evidence="8">B80</strain>
    </source>
</reference>
<dbReference type="InterPro" id="IPR017453">
    <property type="entry name" value="GCV_H_sub"/>
</dbReference>
<name>A0A0W4ZI29_PNEC8</name>
<dbReference type="OrthoDB" id="10264154at2759"/>
<comment type="subcellular location">
    <subcellularLocation>
        <location evidence="5">Mitochondrion</location>
    </subcellularLocation>
</comment>
<comment type="similarity">
    <text evidence="1 5">Belongs to the GcvH family.</text>
</comment>
<dbReference type="GeneID" id="28936635"/>
<dbReference type="Gene3D" id="2.40.50.100">
    <property type="match status" value="1"/>
</dbReference>
<accession>A0A0W4ZI29</accession>
<dbReference type="InterPro" id="IPR003016">
    <property type="entry name" value="2-oxoA_DH_lipoyl-BS"/>
</dbReference>
<dbReference type="PANTHER" id="PTHR11715:SF3">
    <property type="entry name" value="GLYCINE CLEAVAGE SYSTEM H PROTEIN-RELATED"/>
    <property type="match status" value="1"/>
</dbReference>
<dbReference type="GO" id="GO:0009249">
    <property type="term" value="P:protein lipoylation"/>
    <property type="evidence" value="ECO:0007669"/>
    <property type="project" value="TreeGrafter"/>
</dbReference>
<keyword evidence="2 4" id="KW-0450">Lipoyl</keyword>
<proteinExistence type="inferred from homology"/>
<feature type="domain" description="Lipoyl-binding" evidence="6">
    <location>
        <begin position="55"/>
        <end position="137"/>
    </location>
</feature>
<dbReference type="Proteomes" id="UP000054454">
    <property type="component" value="Unassembled WGS sequence"/>
</dbReference>
<dbReference type="NCBIfam" id="NF002270">
    <property type="entry name" value="PRK01202.1"/>
    <property type="match status" value="1"/>
</dbReference>
<dbReference type="PROSITE" id="PS50968">
    <property type="entry name" value="BIOTINYL_LIPOYL"/>
    <property type="match status" value="1"/>
</dbReference>
<dbReference type="InterPro" id="IPR002930">
    <property type="entry name" value="GCV_H"/>
</dbReference>
<comment type="function">
    <text evidence="5">The H protein shuttles the methylamine group of glycine from the P protein to the T protein.</text>
</comment>
<evidence type="ECO:0000256" key="5">
    <source>
        <dbReference type="RuleBase" id="RU364055"/>
    </source>
</evidence>
<dbReference type="AlphaFoldDB" id="A0A0W4ZI29"/>
<keyword evidence="8" id="KW-1185">Reference proteome</keyword>
<comment type="caution">
    <text evidence="7">The sequence shown here is derived from an EMBL/GenBank/DDBJ whole genome shotgun (WGS) entry which is preliminary data.</text>
</comment>
<dbReference type="InterPro" id="IPR033753">
    <property type="entry name" value="GCV_H/Fam206"/>
</dbReference>
<dbReference type="SUPFAM" id="SSF51230">
    <property type="entry name" value="Single hybrid motif"/>
    <property type="match status" value="1"/>
</dbReference>
<dbReference type="InterPro" id="IPR011053">
    <property type="entry name" value="Single_hybrid_motif"/>
</dbReference>
<gene>
    <name evidence="7" type="ORF">T552_01869</name>
</gene>
<dbReference type="GO" id="GO:0005739">
    <property type="term" value="C:mitochondrion"/>
    <property type="evidence" value="ECO:0007669"/>
    <property type="project" value="UniProtKB-SubCell"/>
</dbReference>
<dbReference type="PANTHER" id="PTHR11715">
    <property type="entry name" value="GLYCINE CLEAVAGE SYSTEM H PROTEIN"/>
    <property type="match status" value="1"/>
</dbReference>